<organism evidence="3 4">
    <name type="scientific">Corynascus novoguineensis</name>
    <dbReference type="NCBI Taxonomy" id="1126955"/>
    <lineage>
        <taxon>Eukaryota</taxon>
        <taxon>Fungi</taxon>
        <taxon>Dikarya</taxon>
        <taxon>Ascomycota</taxon>
        <taxon>Pezizomycotina</taxon>
        <taxon>Sordariomycetes</taxon>
        <taxon>Sordariomycetidae</taxon>
        <taxon>Sordariales</taxon>
        <taxon>Chaetomiaceae</taxon>
        <taxon>Corynascus</taxon>
    </lineage>
</organism>
<feature type="domain" description="Endo-beta-1,6-galactanase-like" evidence="2">
    <location>
        <begin position="27"/>
        <end position="265"/>
    </location>
</feature>
<dbReference type="Pfam" id="PF14587">
    <property type="entry name" value="Glyco_hydr_30_2"/>
    <property type="match status" value="1"/>
</dbReference>
<dbReference type="SUPFAM" id="SSF51445">
    <property type="entry name" value="(Trans)glycosidases"/>
    <property type="match status" value="1"/>
</dbReference>
<sequence length="483" mass="53718">MIWSSSPLLRLALVLATRPLASADITTVINARSNWGTWEGWGTSLAWWAKQFGHRDDLADAFFTLKSTTVNSETLPGLGFNIVRYNAGASSWNAVGGERMVESGNIKRSRQMEGYWLDWNDADPSSSCWDWSVDANQRSALQKAIARGANRTELFSNSPMWWMCKNHNPSGSSDGSENIQSWNLEQHALYMATVAKEFRDRWDIHFETVDPFNEPTANWWKADGTQEGCHIDVATQGTIVNHLASHLSIMGLSTVITASDESYYDQALKTLQTIGSSALSNIHRIHVHGYQYGSGNRAGLREAAAAAGKPVWNSEYGDGVGSGENMARYLLQDMRQLRPTAWVYWQVLDGGGWGLLDADNDANRLGRAEQKYFVLAQFARHIRPGMRILDGGRDNVVAAYDAAASKLVIVAVNWDAAQYINFDLSGFAERPSDGATVPRWSTQIGSGDRYVQHKSDTTISGTKFWSHFEKNMVQTFEVTGVRI</sequence>
<accession>A0AAN7HJN1</accession>
<dbReference type="InterPro" id="IPR039514">
    <property type="entry name" value="6GAL-like"/>
</dbReference>
<reference evidence="3" key="1">
    <citation type="journal article" date="2023" name="Mol. Phylogenet. Evol.">
        <title>Genome-scale phylogeny and comparative genomics of the fungal order Sordariales.</title>
        <authorList>
            <person name="Hensen N."/>
            <person name="Bonometti L."/>
            <person name="Westerberg I."/>
            <person name="Brannstrom I.O."/>
            <person name="Guillou S."/>
            <person name="Cros-Aarteil S."/>
            <person name="Calhoun S."/>
            <person name="Haridas S."/>
            <person name="Kuo A."/>
            <person name="Mondo S."/>
            <person name="Pangilinan J."/>
            <person name="Riley R."/>
            <person name="LaButti K."/>
            <person name="Andreopoulos B."/>
            <person name="Lipzen A."/>
            <person name="Chen C."/>
            <person name="Yan M."/>
            <person name="Daum C."/>
            <person name="Ng V."/>
            <person name="Clum A."/>
            <person name="Steindorff A."/>
            <person name="Ohm R.A."/>
            <person name="Martin F."/>
            <person name="Silar P."/>
            <person name="Natvig D.O."/>
            <person name="Lalanne C."/>
            <person name="Gautier V."/>
            <person name="Ament-Velasquez S.L."/>
            <person name="Kruys A."/>
            <person name="Hutchinson M.I."/>
            <person name="Powell A.J."/>
            <person name="Barry K."/>
            <person name="Miller A.N."/>
            <person name="Grigoriev I.V."/>
            <person name="Debuchy R."/>
            <person name="Gladieux P."/>
            <person name="Hiltunen Thoren M."/>
            <person name="Johannesson H."/>
        </authorList>
    </citation>
    <scope>NUCLEOTIDE SEQUENCE</scope>
    <source>
        <strain evidence="3">CBS 359.72</strain>
    </source>
</reference>
<dbReference type="PANTHER" id="PTHR42767:SF1">
    <property type="entry name" value="ENDO-BETA-1,6-GALACTANASE-LIKE DOMAIN-CONTAINING PROTEIN"/>
    <property type="match status" value="1"/>
</dbReference>
<feature type="signal peptide" evidence="1">
    <location>
        <begin position="1"/>
        <end position="23"/>
    </location>
</feature>
<dbReference type="EMBL" id="MU857734">
    <property type="protein sequence ID" value="KAK4244535.1"/>
    <property type="molecule type" value="Genomic_DNA"/>
</dbReference>
<keyword evidence="4" id="KW-1185">Reference proteome</keyword>
<keyword evidence="1" id="KW-0732">Signal</keyword>
<dbReference type="Gene3D" id="3.20.20.80">
    <property type="entry name" value="Glycosidases"/>
    <property type="match status" value="1"/>
</dbReference>
<evidence type="ECO:0000259" key="2">
    <source>
        <dbReference type="Pfam" id="PF14587"/>
    </source>
</evidence>
<dbReference type="InterPro" id="IPR017853">
    <property type="entry name" value="GH"/>
</dbReference>
<dbReference type="AlphaFoldDB" id="A0AAN7HJN1"/>
<dbReference type="Gene3D" id="2.60.40.1180">
    <property type="entry name" value="Golgi alpha-mannosidase II"/>
    <property type="match status" value="1"/>
</dbReference>
<reference evidence="3" key="2">
    <citation type="submission" date="2023-05" db="EMBL/GenBank/DDBJ databases">
        <authorList>
            <consortium name="Lawrence Berkeley National Laboratory"/>
            <person name="Steindorff A."/>
            <person name="Hensen N."/>
            <person name="Bonometti L."/>
            <person name="Westerberg I."/>
            <person name="Brannstrom I.O."/>
            <person name="Guillou S."/>
            <person name="Cros-Aarteil S."/>
            <person name="Calhoun S."/>
            <person name="Haridas S."/>
            <person name="Kuo A."/>
            <person name="Mondo S."/>
            <person name="Pangilinan J."/>
            <person name="Riley R."/>
            <person name="Labutti K."/>
            <person name="Andreopoulos B."/>
            <person name="Lipzen A."/>
            <person name="Chen C."/>
            <person name="Yanf M."/>
            <person name="Daum C."/>
            <person name="Ng V."/>
            <person name="Clum A."/>
            <person name="Ohm R."/>
            <person name="Martin F."/>
            <person name="Silar P."/>
            <person name="Natvig D."/>
            <person name="Lalanne C."/>
            <person name="Gautier V."/>
            <person name="Ament-Velasquez S.L."/>
            <person name="Kruys A."/>
            <person name="Hutchinson M.I."/>
            <person name="Powell A.J."/>
            <person name="Barry K."/>
            <person name="Miller A.N."/>
            <person name="Grigoriev I.V."/>
            <person name="Debuchy R."/>
            <person name="Gladieux P."/>
            <person name="Thoren M.H."/>
            <person name="Johannesson H."/>
        </authorList>
    </citation>
    <scope>NUCLEOTIDE SEQUENCE</scope>
    <source>
        <strain evidence="3">CBS 359.72</strain>
    </source>
</reference>
<proteinExistence type="predicted"/>
<name>A0AAN7HJN1_9PEZI</name>
<gene>
    <name evidence="3" type="ORF">C7999DRAFT_17219</name>
</gene>
<evidence type="ECO:0000313" key="3">
    <source>
        <dbReference type="EMBL" id="KAK4244535.1"/>
    </source>
</evidence>
<evidence type="ECO:0000256" key="1">
    <source>
        <dbReference type="SAM" id="SignalP"/>
    </source>
</evidence>
<comment type="caution">
    <text evidence="3">The sequence shown here is derived from an EMBL/GenBank/DDBJ whole genome shotgun (WGS) entry which is preliminary data.</text>
</comment>
<protein>
    <submittedName>
        <fullName evidence="3">Glycoside hydrolase</fullName>
    </submittedName>
</protein>
<dbReference type="Proteomes" id="UP001303647">
    <property type="component" value="Unassembled WGS sequence"/>
</dbReference>
<dbReference type="InterPro" id="IPR013780">
    <property type="entry name" value="Glyco_hydro_b"/>
</dbReference>
<evidence type="ECO:0000313" key="4">
    <source>
        <dbReference type="Proteomes" id="UP001303647"/>
    </source>
</evidence>
<keyword evidence="3" id="KW-0378">Hydrolase</keyword>
<dbReference type="PANTHER" id="PTHR42767">
    <property type="entry name" value="ENDO-BETA-1,6-GALACTANASE"/>
    <property type="match status" value="1"/>
</dbReference>
<feature type="chain" id="PRO_5042826660" evidence="1">
    <location>
        <begin position="24"/>
        <end position="483"/>
    </location>
</feature>
<dbReference type="InterPro" id="IPR039743">
    <property type="entry name" value="6GAL/EXGAL"/>
</dbReference>
<dbReference type="GO" id="GO:0004553">
    <property type="term" value="F:hydrolase activity, hydrolyzing O-glycosyl compounds"/>
    <property type="evidence" value="ECO:0007669"/>
    <property type="project" value="InterPro"/>
</dbReference>